<dbReference type="FunCoup" id="H2W2C4">
    <property type="interactions" value="393"/>
</dbReference>
<sequence>MIRTFTFAALAIIAVVMGHLGGPRDEHPHKHHGDGPSFLANVSAEGKQEFEKVFKNKQLTLAEGEVQIEALAAKYGVSDIYKEFQAKRTARLAEVKKNQTEVIHNLSDVSAQLKTIYQNKNQTAAEQEKAVEALRKEHRVEVDTIKFIRAQFGEHKRHAGRPHGGSIRPLVLPKESHVGPTVGQENVDKKEESA</sequence>
<evidence type="ECO:0000256" key="2">
    <source>
        <dbReference type="SAM" id="SignalP"/>
    </source>
</evidence>
<dbReference type="STRING" id="281687.H2W2C4"/>
<dbReference type="AlphaFoldDB" id="H2W2C4"/>
<dbReference type="Pfam" id="PF02520">
    <property type="entry name" value="ANIS5_cation-bd"/>
    <property type="match status" value="1"/>
</dbReference>
<accession>H2W2C4</accession>
<feature type="chain" id="PRO_5014576630" evidence="2">
    <location>
        <begin position="19"/>
        <end position="194"/>
    </location>
</feature>
<keyword evidence="2" id="KW-0732">Signal</keyword>
<protein>
    <submittedName>
        <fullName evidence="4">DUF148 domain-containing protein</fullName>
    </submittedName>
</protein>
<dbReference type="PANTHER" id="PTHR21593">
    <property type="entry name" value="PRION-LIKE- Q/N-RICH -DOMAIN-BEARING PROTEIN PROTEIN"/>
    <property type="match status" value="1"/>
</dbReference>
<dbReference type="InterPro" id="IPR003677">
    <property type="entry name" value="ANIS5_cation-bd"/>
</dbReference>
<feature type="region of interest" description="Disordered" evidence="1">
    <location>
        <begin position="154"/>
        <end position="194"/>
    </location>
</feature>
<evidence type="ECO:0000259" key="3">
    <source>
        <dbReference type="Pfam" id="PF02520"/>
    </source>
</evidence>
<proteinExistence type="predicted"/>
<reference evidence="4" key="2">
    <citation type="submission" date="2012-11" db="UniProtKB">
        <authorList>
            <consortium name="EnsemblMetazoa"/>
        </authorList>
    </citation>
    <scope>IDENTIFICATION</scope>
    <source>
        <strain evidence="4">DF5081</strain>
    </source>
</reference>
<dbReference type="PANTHER" id="PTHR21593:SF22">
    <property type="entry name" value="PROTEIN CBG18492"/>
    <property type="match status" value="1"/>
</dbReference>
<reference evidence="5" key="1">
    <citation type="submission" date="2010-08" db="EMBL/GenBank/DDBJ databases">
        <authorList>
            <consortium name="Caenorhabditis japonica Sequencing Consortium"/>
            <person name="Wilson R.K."/>
        </authorList>
    </citation>
    <scope>NUCLEOTIDE SEQUENCE [LARGE SCALE GENOMIC DNA]</scope>
    <source>
        <strain evidence="5">DF5081</strain>
    </source>
</reference>
<dbReference type="OMA" id="NDDHWIR"/>
<organism evidence="4 5">
    <name type="scientific">Caenorhabditis japonica</name>
    <dbReference type="NCBI Taxonomy" id="281687"/>
    <lineage>
        <taxon>Eukaryota</taxon>
        <taxon>Metazoa</taxon>
        <taxon>Ecdysozoa</taxon>
        <taxon>Nematoda</taxon>
        <taxon>Chromadorea</taxon>
        <taxon>Rhabditida</taxon>
        <taxon>Rhabditina</taxon>
        <taxon>Rhabditomorpha</taxon>
        <taxon>Rhabditoidea</taxon>
        <taxon>Rhabditidae</taxon>
        <taxon>Peloderinae</taxon>
        <taxon>Caenorhabditis</taxon>
    </lineage>
</organism>
<evidence type="ECO:0000313" key="4">
    <source>
        <dbReference type="EnsemblMetazoa" id="CJA09120.1"/>
    </source>
</evidence>
<evidence type="ECO:0000256" key="1">
    <source>
        <dbReference type="SAM" id="MobiDB-lite"/>
    </source>
</evidence>
<dbReference type="InParanoid" id="H2W2C4"/>
<feature type="domain" description="SXP/RAL-2 family protein Ani s 5-like cation-binding" evidence="3">
    <location>
        <begin position="45"/>
        <end position="152"/>
    </location>
</feature>
<feature type="signal peptide" evidence="2">
    <location>
        <begin position="1"/>
        <end position="18"/>
    </location>
</feature>
<keyword evidence="5" id="KW-1185">Reference proteome</keyword>
<dbReference type="Proteomes" id="UP000005237">
    <property type="component" value="Unassembled WGS sequence"/>
</dbReference>
<dbReference type="HOGENOM" id="CLU_084863_0_0_1"/>
<dbReference type="InterPro" id="IPR052823">
    <property type="entry name" value="SXP/RAL-2_related"/>
</dbReference>
<dbReference type="EnsemblMetazoa" id="CJA09120.1">
    <property type="protein sequence ID" value="CJA09120.1"/>
    <property type="gene ID" value="WBGene00128324"/>
</dbReference>
<dbReference type="EnsemblMetazoa" id="CJA09120.2">
    <property type="protein sequence ID" value="CJA09120.2"/>
    <property type="gene ID" value="WBGene00128324"/>
</dbReference>
<name>H2W2C4_CAEJA</name>
<dbReference type="eggNOG" id="ENOG502TGTG">
    <property type="taxonomic scope" value="Eukaryota"/>
</dbReference>
<evidence type="ECO:0000313" key="5">
    <source>
        <dbReference type="Proteomes" id="UP000005237"/>
    </source>
</evidence>